<keyword evidence="3" id="KW-1185">Reference proteome</keyword>
<evidence type="ECO:0000313" key="2">
    <source>
        <dbReference type="EMBL" id="QGY47669.1"/>
    </source>
</evidence>
<dbReference type="InterPro" id="IPR052935">
    <property type="entry name" value="Mg2+_PAP"/>
</dbReference>
<protein>
    <submittedName>
        <fullName evidence="2">DUF2183 domain-containing protein</fullName>
    </submittedName>
</protein>
<evidence type="ECO:0000259" key="1">
    <source>
        <dbReference type="Pfam" id="PF09949"/>
    </source>
</evidence>
<proteinExistence type="predicted"/>
<dbReference type="PANTHER" id="PTHR28208:SF3">
    <property type="entry name" value="PHOSPHATIDATE PHOSPHATASE APP1"/>
    <property type="match status" value="1"/>
</dbReference>
<dbReference type="Proteomes" id="UP000428260">
    <property type="component" value="Chromosome"/>
</dbReference>
<reference evidence="2 3" key="1">
    <citation type="submission" date="2019-11" db="EMBL/GenBank/DDBJ databases">
        <authorList>
            <person name="Zheng R.K."/>
            <person name="Sun C.M."/>
        </authorList>
    </citation>
    <scope>NUCLEOTIDE SEQUENCE [LARGE SCALE GENOMIC DNA]</scope>
    <source>
        <strain evidence="2 3">WC007</strain>
    </source>
</reference>
<organism evidence="2 3">
    <name type="scientific">Maribellus comscasis</name>
    <dbReference type="NCBI Taxonomy" id="2681766"/>
    <lineage>
        <taxon>Bacteria</taxon>
        <taxon>Pseudomonadati</taxon>
        <taxon>Bacteroidota</taxon>
        <taxon>Bacteroidia</taxon>
        <taxon>Marinilabiliales</taxon>
        <taxon>Prolixibacteraceae</taxon>
        <taxon>Maribellus</taxon>
    </lineage>
</organism>
<dbReference type="EMBL" id="CP046401">
    <property type="protein sequence ID" value="QGY47669.1"/>
    <property type="molecule type" value="Genomic_DNA"/>
</dbReference>
<dbReference type="AlphaFoldDB" id="A0A6I6K1Y7"/>
<dbReference type="PANTHER" id="PTHR28208">
    <property type="entry name" value="PHOSPHATIDATE PHOSPHATASE APP1"/>
    <property type="match status" value="1"/>
</dbReference>
<sequence length="271" mass="30693">MTEDLQTLDYFERKSKGFFRKQKVRIKHKLGWLGVPEIIPCRGFASYAAGQAFIAGALTEDKGLEKLDGKNTLGENILAMLKRYSGDQIPSARVKVELSNATKELVTEENGIFKTKLPVNFVRKKEKTRWLHYHAELMDKTGVGSEKYSAQGEILVPGSDARFAVISDIDDTIMVSHSTQTLSKLRLILTHNSRTRKPFPGVEAFYCALHLGGNGNDANPFFYISSSEWNLYDLIDDFCTFNKFPKGGLFAPRNTSGHFKFVETRWRKPRT</sequence>
<dbReference type="RefSeq" id="WP_158871768.1">
    <property type="nucleotide sequence ID" value="NZ_CP046401.1"/>
</dbReference>
<feature type="domain" description="Phosphatidate phosphatase APP1 catalytic" evidence="1">
    <location>
        <begin position="163"/>
        <end position="260"/>
    </location>
</feature>
<dbReference type="InterPro" id="IPR019236">
    <property type="entry name" value="APP1_cat"/>
</dbReference>
<dbReference type="GO" id="GO:0008195">
    <property type="term" value="F:phosphatidate phosphatase activity"/>
    <property type="evidence" value="ECO:0007669"/>
    <property type="project" value="InterPro"/>
</dbReference>
<gene>
    <name evidence="2" type="ORF">GM418_29570</name>
</gene>
<evidence type="ECO:0000313" key="3">
    <source>
        <dbReference type="Proteomes" id="UP000428260"/>
    </source>
</evidence>
<dbReference type="Pfam" id="PF09949">
    <property type="entry name" value="APP1_cat"/>
    <property type="match status" value="1"/>
</dbReference>
<dbReference type="KEGG" id="mcos:GM418_29570"/>
<accession>A0A6I6K1Y7</accession>
<name>A0A6I6K1Y7_9BACT</name>